<evidence type="ECO:0000313" key="1">
    <source>
        <dbReference type="EMBL" id="GAG44777.1"/>
    </source>
</evidence>
<accession>X0YBW1</accession>
<sequence length="114" mass="12675">RAFAELIGETRVDVVEAFTPPPIGDLSLADARAAWGPDTIIWVNFPETVFWYGADQTRDYTLDLLGQDPRPDRLVIGMTEMGTYGVTDDESEQVFKDGMRAIMDAIDEFSGTLL</sequence>
<protein>
    <submittedName>
        <fullName evidence="1">Uncharacterized protein</fullName>
    </submittedName>
</protein>
<proteinExistence type="predicted"/>
<comment type="caution">
    <text evidence="1">The sequence shown here is derived from an EMBL/GenBank/DDBJ whole genome shotgun (WGS) entry which is preliminary data.</text>
</comment>
<feature type="non-terminal residue" evidence="1">
    <location>
        <position position="1"/>
    </location>
</feature>
<dbReference type="EMBL" id="BARS01054015">
    <property type="protein sequence ID" value="GAG44777.1"/>
    <property type="molecule type" value="Genomic_DNA"/>
</dbReference>
<name>X0YBW1_9ZZZZ</name>
<dbReference type="AlphaFoldDB" id="X0YBW1"/>
<organism evidence="1">
    <name type="scientific">marine sediment metagenome</name>
    <dbReference type="NCBI Taxonomy" id="412755"/>
    <lineage>
        <taxon>unclassified sequences</taxon>
        <taxon>metagenomes</taxon>
        <taxon>ecological metagenomes</taxon>
    </lineage>
</organism>
<reference evidence="1" key="1">
    <citation type="journal article" date="2014" name="Front. Microbiol.">
        <title>High frequency of phylogenetically diverse reductive dehalogenase-homologous genes in deep subseafloor sedimentary metagenomes.</title>
        <authorList>
            <person name="Kawai M."/>
            <person name="Futagami T."/>
            <person name="Toyoda A."/>
            <person name="Takaki Y."/>
            <person name="Nishi S."/>
            <person name="Hori S."/>
            <person name="Arai W."/>
            <person name="Tsubouchi T."/>
            <person name="Morono Y."/>
            <person name="Uchiyama I."/>
            <person name="Ito T."/>
            <person name="Fujiyama A."/>
            <person name="Inagaki F."/>
            <person name="Takami H."/>
        </authorList>
    </citation>
    <scope>NUCLEOTIDE SEQUENCE</scope>
    <source>
        <strain evidence="1">Expedition CK06-06</strain>
    </source>
</reference>
<gene>
    <name evidence="1" type="ORF">S01H1_80048</name>
</gene>